<evidence type="ECO:0000256" key="1">
    <source>
        <dbReference type="ARBA" id="ARBA00022898"/>
    </source>
</evidence>
<keyword evidence="7" id="KW-1185">Reference proteome</keyword>
<feature type="modified residue" description="N6-(pyridoxal phosphate)lysine" evidence="4">
    <location>
        <position position="182"/>
    </location>
</feature>
<evidence type="ECO:0000256" key="4">
    <source>
        <dbReference type="PIRSR" id="PIRSR000390-2"/>
    </source>
</evidence>
<organism evidence="6 7">
    <name type="scientific">Saccharothrix violaceirubra</name>
    <dbReference type="NCBI Taxonomy" id="413306"/>
    <lineage>
        <taxon>Bacteria</taxon>
        <taxon>Bacillati</taxon>
        <taxon>Actinomycetota</taxon>
        <taxon>Actinomycetes</taxon>
        <taxon>Pseudonocardiales</taxon>
        <taxon>Pseudonocardiaceae</taxon>
        <taxon>Saccharothrix</taxon>
    </lineage>
</organism>
<dbReference type="InterPro" id="IPR000653">
    <property type="entry name" value="DegT/StrS_aminotransferase"/>
</dbReference>
<dbReference type="SUPFAM" id="SSF53383">
    <property type="entry name" value="PLP-dependent transferases"/>
    <property type="match status" value="1"/>
</dbReference>
<dbReference type="PANTHER" id="PTHR30244:SF36">
    <property type="entry name" value="3-OXO-GLUCOSE-6-PHOSPHATE:GLUTAMATE AMINOTRANSFERASE"/>
    <property type="match status" value="1"/>
</dbReference>
<name>A0A7W7WWH1_9PSEU</name>
<dbReference type="GO" id="GO:0030170">
    <property type="term" value="F:pyridoxal phosphate binding"/>
    <property type="evidence" value="ECO:0007669"/>
    <property type="project" value="TreeGrafter"/>
</dbReference>
<dbReference type="Proteomes" id="UP000542674">
    <property type="component" value="Unassembled WGS sequence"/>
</dbReference>
<comment type="caution">
    <text evidence="6">The sequence shown here is derived from an EMBL/GenBank/DDBJ whole genome shotgun (WGS) entry which is preliminary data.</text>
</comment>
<comment type="similarity">
    <text evidence="2 5">Belongs to the DegT/DnrJ/EryC1 family.</text>
</comment>
<gene>
    <name evidence="6" type="ORF">F4559_003465</name>
</gene>
<proteinExistence type="inferred from homology"/>
<evidence type="ECO:0000313" key="7">
    <source>
        <dbReference type="Proteomes" id="UP000542674"/>
    </source>
</evidence>
<dbReference type="PANTHER" id="PTHR30244">
    <property type="entry name" value="TRANSAMINASE"/>
    <property type="match status" value="1"/>
</dbReference>
<dbReference type="InterPro" id="IPR015422">
    <property type="entry name" value="PyrdxlP-dep_Trfase_small"/>
</dbReference>
<reference evidence="6 7" key="1">
    <citation type="submission" date="2020-08" db="EMBL/GenBank/DDBJ databases">
        <title>Sequencing the genomes of 1000 actinobacteria strains.</title>
        <authorList>
            <person name="Klenk H.-P."/>
        </authorList>
    </citation>
    <scope>NUCLEOTIDE SEQUENCE [LARGE SCALE GENOMIC DNA]</scope>
    <source>
        <strain evidence="6 7">DSM 45084</strain>
    </source>
</reference>
<evidence type="ECO:0000256" key="5">
    <source>
        <dbReference type="RuleBase" id="RU004508"/>
    </source>
</evidence>
<dbReference type="GO" id="GO:0000271">
    <property type="term" value="P:polysaccharide biosynthetic process"/>
    <property type="evidence" value="ECO:0007669"/>
    <property type="project" value="TreeGrafter"/>
</dbReference>
<dbReference type="Pfam" id="PF01041">
    <property type="entry name" value="DegT_DnrJ_EryC1"/>
    <property type="match status" value="1"/>
</dbReference>
<dbReference type="RefSeq" id="WP_184669927.1">
    <property type="nucleotide sequence ID" value="NZ_BAABAI010000005.1"/>
</dbReference>
<dbReference type="GO" id="GO:0008483">
    <property type="term" value="F:transaminase activity"/>
    <property type="evidence" value="ECO:0007669"/>
    <property type="project" value="TreeGrafter"/>
</dbReference>
<dbReference type="PIRSF" id="PIRSF000390">
    <property type="entry name" value="PLP_StrS"/>
    <property type="match status" value="1"/>
</dbReference>
<evidence type="ECO:0000256" key="2">
    <source>
        <dbReference type="ARBA" id="ARBA00037999"/>
    </source>
</evidence>
<feature type="active site" description="Proton acceptor" evidence="3">
    <location>
        <position position="182"/>
    </location>
</feature>
<dbReference type="InterPro" id="IPR015421">
    <property type="entry name" value="PyrdxlP-dep_Trfase_major"/>
</dbReference>
<accession>A0A7W7WWH1</accession>
<sequence length="364" mass="38283">MKIPFRQPDLVEEDRELLLAVVERIGRSAGPFVLGEHTARFEAAVCSSAGVRAAVACASGTSALALVLSASGVGPDDEVVVPAYGSAPPAAASLLLGAVPVFADVDPVTAVLDPDDVGRLLTARTRAVLPSHQFAVRTDTSALRRVAVGHGVPLIEEAAVNRPGTFGGPWTATGVLSFGRAKGFGLPGEGAIVVTDDLDLAQAVRVLRDHGRDGDPEVSVRIGASSRFDEVQAAFLLHRMDTWPRRLDRAVRIGGYYSERFAGLAGVVTPSPGSGPVYALHVDRRDPLRDHLAARGIGTHVPHPVPLPRQPVFAAHAQGDRDWPAAELVSRTRLALPLHPGLTDAEVEVVADEVCRFAQAGGRS</sequence>
<keyword evidence="1 4" id="KW-0663">Pyridoxal phosphate</keyword>
<dbReference type="AlphaFoldDB" id="A0A7W7WWH1"/>
<dbReference type="InterPro" id="IPR015424">
    <property type="entry name" value="PyrdxlP-dep_Trfase"/>
</dbReference>
<dbReference type="Gene3D" id="3.40.640.10">
    <property type="entry name" value="Type I PLP-dependent aspartate aminotransferase-like (Major domain)"/>
    <property type="match status" value="1"/>
</dbReference>
<evidence type="ECO:0000313" key="6">
    <source>
        <dbReference type="EMBL" id="MBB4966106.1"/>
    </source>
</evidence>
<protein>
    <submittedName>
        <fullName evidence="6">dTDP-4-amino-4,6-dideoxygalactose transaminase</fullName>
    </submittedName>
</protein>
<evidence type="ECO:0000256" key="3">
    <source>
        <dbReference type="PIRSR" id="PIRSR000390-1"/>
    </source>
</evidence>
<dbReference type="EMBL" id="JACHJS010000001">
    <property type="protein sequence ID" value="MBB4966106.1"/>
    <property type="molecule type" value="Genomic_DNA"/>
</dbReference>
<dbReference type="Gene3D" id="3.90.1150.10">
    <property type="entry name" value="Aspartate Aminotransferase, domain 1"/>
    <property type="match status" value="1"/>
</dbReference>